<gene>
    <name evidence="3" type="ORF">DNFV4_00649</name>
</gene>
<evidence type="ECO:0000256" key="2">
    <source>
        <dbReference type="SAM" id="Phobius"/>
    </source>
</evidence>
<keyword evidence="2" id="KW-0472">Membrane</keyword>
<dbReference type="Proteomes" id="UP001179121">
    <property type="component" value="Chromosome"/>
</dbReference>
<protein>
    <submittedName>
        <fullName evidence="3">VCBS repeat-containing protein</fullName>
    </submittedName>
</protein>
<dbReference type="AlphaFoldDB" id="A0AA86MWD8"/>
<sequence length="402" mass="42595">MYAFQTTSGSLRRALAVILGIPAAAILLAGLWSCTKTDAYDPPDLFYLYAHYAVGRNPTTVTTADFNHDGVTDVVTTNIGNNTLSFLIGNGDGSFKDQVQMKVCVEPRALAVKDLNGDGLSDMAIVCAGSDQVGIYLAQPEGGFQQAHLYTLHKIPVSIDGADLDGNGTIDLAVALRNDKIKILLGRGNGEFSDGPLYEYGDTPTSLVLKDLNADGKPDLLVTNGGRMSNAVSVWMGRGDGSFAGPTDYRTGKRPLGVSVADFNNDKLDDLFVINGEMDTFTIFLGKGDGSFQPGKESGADAGPNYGVARDFDGDHILDVAIVNIQSNDLSILYGRGDGTFRYPPRNYRTKGGPFALADFSVMTEQTAVPGLVIANNGAGSVSVFLHRGHKQAPPAQAQDNG</sequence>
<dbReference type="InterPro" id="IPR028994">
    <property type="entry name" value="Integrin_alpha_N"/>
</dbReference>
<evidence type="ECO:0000256" key="1">
    <source>
        <dbReference type="ARBA" id="ARBA00022729"/>
    </source>
</evidence>
<dbReference type="EMBL" id="OX365700">
    <property type="protein sequence ID" value="CAI4030222.1"/>
    <property type="molecule type" value="Genomic_DNA"/>
</dbReference>
<dbReference type="PANTHER" id="PTHR46580:SF4">
    <property type="entry name" value="ATP_GTP-BINDING PROTEIN"/>
    <property type="match status" value="1"/>
</dbReference>
<evidence type="ECO:0000313" key="4">
    <source>
        <dbReference type="Proteomes" id="UP001179121"/>
    </source>
</evidence>
<keyword evidence="1" id="KW-0732">Signal</keyword>
<proteinExistence type="predicted"/>
<organism evidence="3 4">
    <name type="scientific">Nitrospira tepida</name>
    <dbReference type="NCBI Taxonomy" id="2973512"/>
    <lineage>
        <taxon>Bacteria</taxon>
        <taxon>Pseudomonadati</taxon>
        <taxon>Nitrospirota</taxon>
        <taxon>Nitrospiria</taxon>
        <taxon>Nitrospirales</taxon>
        <taxon>Nitrospiraceae</taxon>
        <taxon>Nitrospira</taxon>
    </lineage>
</organism>
<dbReference type="InterPro" id="IPR013517">
    <property type="entry name" value="FG-GAP"/>
</dbReference>
<reference evidence="3" key="1">
    <citation type="submission" date="2022-10" db="EMBL/GenBank/DDBJ databases">
        <authorList>
            <person name="Koch H."/>
        </authorList>
    </citation>
    <scope>NUCLEOTIDE SEQUENCE</scope>
    <source>
        <strain evidence="3">DNF</strain>
    </source>
</reference>
<dbReference type="PANTHER" id="PTHR46580">
    <property type="entry name" value="SENSOR KINASE-RELATED"/>
    <property type="match status" value="1"/>
</dbReference>
<keyword evidence="2" id="KW-1133">Transmembrane helix</keyword>
<dbReference type="Pfam" id="PF13517">
    <property type="entry name" value="FG-GAP_3"/>
    <property type="match status" value="2"/>
</dbReference>
<dbReference type="KEGG" id="nti:DNFV4_00649"/>
<dbReference type="Gene3D" id="2.130.10.130">
    <property type="entry name" value="Integrin alpha, N-terminal"/>
    <property type="match status" value="1"/>
</dbReference>
<keyword evidence="4" id="KW-1185">Reference proteome</keyword>
<feature type="transmembrane region" description="Helical" evidence="2">
    <location>
        <begin position="12"/>
        <end position="32"/>
    </location>
</feature>
<dbReference type="SUPFAM" id="SSF69318">
    <property type="entry name" value="Integrin alpha N-terminal domain"/>
    <property type="match status" value="1"/>
</dbReference>
<dbReference type="Gene3D" id="2.30.30.100">
    <property type="match status" value="2"/>
</dbReference>
<evidence type="ECO:0000313" key="3">
    <source>
        <dbReference type="EMBL" id="CAI4030222.1"/>
    </source>
</evidence>
<keyword evidence="2" id="KW-0812">Transmembrane</keyword>
<accession>A0AA86MWD8</accession>
<name>A0AA86MWD8_9BACT</name>